<gene>
    <name evidence="3" type="ORF">A2Z24_00415</name>
</gene>
<dbReference type="AlphaFoldDB" id="A0A1G1WDP1"/>
<reference evidence="3 4" key="1">
    <citation type="journal article" date="2016" name="Nat. Commun.">
        <title>Thousands of microbial genomes shed light on interconnected biogeochemical processes in an aquifer system.</title>
        <authorList>
            <person name="Anantharaman K."/>
            <person name="Brown C.T."/>
            <person name="Hug L.A."/>
            <person name="Sharon I."/>
            <person name="Castelle C.J."/>
            <person name="Probst A.J."/>
            <person name="Thomas B.C."/>
            <person name="Singh A."/>
            <person name="Wilkins M.J."/>
            <person name="Karaoz U."/>
            <person name="Brodie E.L."/>
            <person name="Williams K.H."/>
            <person name="Hubbard S.S."/>
            <person name="Banfield J.F."/>
        </authorList>
    </citation>
    <scope>NUCLEOTIDE SEQUENCE [LARGE SCALE GENOMIC DNA]</scope>
</reference>
<keyword evidence="2" id="KW-0812">Transmembrane</keyword>
<feature type="compositionally biased region" description="Polar residues" evidence="1">
    <location>
        <begin position="49"/>
        <end position="62"/>
    </location>
</feature>
<comment type="caution">
    <text evidence="3">The sequence shown here is derived from an EMBL/GenBank/DDBJ whole genome shotgun (WGS) entry which is preliminary data.</text>
</comment>
<sequence>MSEKSEPKKINWKNVLIGAAIGAILVGLGVLIYLLLQPKPEKPAVRPTPKTTTSAGDKKNPSQFQQILTKNCQSINQNDKDQAGQEYKIDPISLPIRIDFSKITFDKEEFNCDSFNQLGEKFVVARYDNNNTLYIFDDQSQELTGGPPFHIAFWGEEIKTSQDVGVKIYLTKFMEPGWAKPGVFSVYARARKSIKLSNGETVHVSTDRELMPGDDQRLINFEQQNPQFEYEAHQQEVHSNLDKAVKNYFFSDMSRLGSPEKENLEYLERILEAFDPKD</sequence>
<keyword evidence="2" id="KW-1133">Transmembrane helix</keyword>
<evidence type="ECO:0000313" key="3">
    <source>
        <dbReference type="EMBL" id="OGY25812.1"/>
    </source>
</evidence>
<organism evidence="3 4">
    <name type="scientific">Candidatus Woykebacteria bacterium RBG_16_44_10</name>
    <dbReference type="NCBI Taxonomy" id="1802597"/>
    <lineage>
        <taxon>Bacteria</taxon>
        <taxon>Candidatus Woykeibacteriota</taxon>
    </lineage>
</organism>
<name>A0A1G1WDP1_9BACT</name>
<evidence type="ECO:0000256" key="1">
    <source>
        <dbReference type="SAM" id="MobiDB-lite"/>
    </source>
</evidence>
<keyword evidence="2" id="KW-0472">Membrane</keyword>
<feature type="region of interest" description="Disordered" evidence="1">
    <location>
        <begin position="42"/>
        <end position="62"/>
    </location>
</feature>
<evidence type="ECO:0000256" key="2">
    <source>
        <dbReference type="SAM" id="Phobius"/>
    </source>
</evidence>
<dbReference type="Proteomes" id="UP000177588">
    <property type="component" value="Unassembled WGS sequence"/>
</dbReference>
<evidence type="ECO:0000313" key="4">
    <source>
        <dbReference type="Proteomes" id="UP000177588"/>
    </source>
</evidence>
<accession>A0A1G1WDP1</accession>
<protein>
    <submittedName>
        <fullName evidence="3">Uncharacterized protein</fullName>
    </submittedName>
</protein>
<feature type="transmembrane region" description="Helical" evidence="2">
    <location>
        <begin position="15"/>
        <end position="36"/>
    </location>
</feature>
<dbReference type="EMBL" id="MHCT01000020">
    <property type="protein sequence ID" value="OGY25812.1"/>
    <property type="molecule type" value="Genomic_DNA"/>
</dbReference>
<proteinExistence type="predicted"/>